<sequence>MSDKKHIDRIFQEKFKDFDVMPNDAVWEGIEARLEKKKKKQRIIPIWWQLGGVAAAIVLMFTVGNMLINNNPDTPIIVDIDKQQVEDTTKNNIDNASQKGSTQIASEDIIDSNENNESSTVNEEEKTSQKQLYKSNNKEDVVAYQNSTSEKSKENTTNLISKNNNKNTIETIVASTNSTKSITTDNLQIKSESEINEIINSSTKSATTVASTEKEDGKAGEDKVSKILKEKETKEEKGQDIEEAIAEAKKINEEEEKELRRWSISPNVAPVYFNSLGQGSSIDAQFNDNNTSSDISMSYGVKGSYAVNNRLKVTAGINKVSFNNTTNDVIALSDNAFSSRASNSSNGNLENVKLSNSVNHASLMLLSRSSISNNTVSEAINTLQTGNLEQRFGFIEIPLEVEYRLVDKKLGVNLSGGFSTLLLNENEIFADVNGQSTQIGEANNLRDTSFSANFGVGVDYSLTDKININLEPKFKYQINTFNNTSGDFRPFFIGVYTGLSFKF</sequence>
<keyword evidence="5" id="KW-1185">Reference proteome</keyword>
<dbReference type="RefSeq" id="WP_188373258.1">
    <property type="nucleotide sequence ID" value="NZ_BMDQ01000001.1"/>
</dbReference>
<feature type="region of interest" description="Disordered" evidence="2">
    <location>
        <begin position="89"/>
        <end position="139"/>
    </location>
</feature>
<reference evidence="5" key="1">
    <citation type="journal article" date="2019" name="Int. J. Syst. Evol. Microbiol.">
        <title>The Global Catalogue of Microorganisms (GCM) 10K type strain sequencing project: providing services to taxonomists for standard genome sequencing and annotation.</title>
        <authorList>
            <consortium name="The Broad Institute Genomics Platform"/>
            <consortium name="The Broad Institute Genome Sequencing Center for Infectious Disease"/>
            <person name="Wu L."/>
            <person name="Ma J."/>
        </authorList>
    </citation>
    <scope>NUCLEOTIDE SEQUENCE [LARGE SCALE GENOMIC DNA]</scope>
    <source>
        <strain evidence="5">CCM 8681</strain>
    </source>
</reference>
<dbReference type="Gene3D" id="2.40.160.20">
    <property type="match status" value="1"/>
</dbReference>
<feature type="compositionally biased region" description="Polar residues" evidence="2">
    <location>
        <begin position="90"/>
        <end position="105"/>
    </location>
</feature>
<evidence type="ECO:0000313" key="4">
    <source>
        <dbReference type="EMBL" id="GGI56340.1"/>
    </source>
</evidence>
<proteinExistence type="predicted"/>
<feature type="transmembrane region" description="Helical" evidence="3">
    <location>
        <begin position="46"/>
        <end position="68"/>
    </location>
</feature>
<dbReference type="EMBL" id="BMDQ01000001">
    <property type="protein sequence ID" value="GGI56340.1"/>
    <property type="molecule type" value="Genomic_DNA"/>
</dbReference>
<keyword evidence="1" id="KW-0175">Coiled coil</keyword>
<feature type="coiled-coil region" evidence="1">
    <location>
        <begin position="231"/>
        <end position="265"/>
    </location>
</feature>
<evidence type="ECO:0000256" key="1">
    <source>
        <dbReference type="SAM" id="Coils"/>
    </source>
</evidence>
<name>A0ABQ2BV86_9FLAO</name>
<evidence type="ECO:0008006" key="6">
    <source>
        <dbReference type="Google" id="ProtNLM"/>
    </source>
</evidence>
<gene>
    <name evidence="4" type="ORF">GCM10011444_06490</name>
</gene>
<comment type="caution">
    <text evidence="4">The sequence shown here is derived from an EMBL/GenBank/DDBJ whole genome shotgun (WGS) entry which is preliminary data.</text>
</comment>
<dbReference type="SUPFAM" id="SSF56925">
    <property type="entry name" value="OMPA-like"/>
    <property type="match status" value="1"/>
</dbReference>
<evidence type="ECO:0000256" key="3">
    <source>
        <dbReference type="SAM" id="Phobius"/>
    </source>
</evidence>
<keyword evidence="3" id="KW-0812">Transmembrane</keyword>
<dbReference type="InterPro" id="IPR011250">
    <property type="entry name" value="OMP/PagP_B-barrel"/>
</dbReference>
<accession>A0ABQ2BV86</accession>
<evidence type="ECO:0000313" key="5">
    <source>
        <dbReference type="Proteomes" id="UP000624701"/>
    </source>
</evidence>
<organism evidence="4 5">
    <name type="scientific">Winogradskyella haliclonae</name>
    <dbReference type="NCBI Taxonomy" id="2048558"/>
    <lineage>
        <taxon>Bacteria</taxon>
        <taxon>Pseudomonadati</taxon>
        <taxon>Bacteroidota</taxon>
        <taxon>Flavobacteriia</taxon>
        <taxon>Flavobacteriales</taxon>
        <taxon>Flavobacteriaceae</taxon>
        <taxon>Winogradskyella</taxon>
    </lineage>
</organism>
<protein>
    <recommendedName>
        <fullName evidence="6">Outer membrane protein beta-barrel domain-containing protein</fullName>
    </recommendedName>
</protein>
<dbReference type="Proteomes" id="UP000624701">
    <property type="component" value="Unassembled WGS sequence"/>
</dbReference>
<keyword evidence="3" id="KW-0472">Membrane</keyword>
<evidence type="ECO:0000256" key="2">
    <source>
        <dbReference type="SAM" id="MobiDB-lite"/>
    </source>
</evidence>
<keyword evidence="3" id="KW-1133">Transmembrane helix</keyword>
<feature type="compositionally biased region" description="Low complexity" evidence="2">
    <location>
        <begin position="112"/>
        <end position="121"/>
    </location>
</feature>